<dbReference type="InterPro" id="IPR002765">
    <property type="entry name" value="UPF0145_YbjQ-like"/>
</dbReference>
<evidence type="ECO:0000313" key="3">
    <source>
        <dbReference type="Proteomes" id="UP000233256"/>
    </source>
</evidence>
<comment type="caution">
    <text evidence="2">The sequence shown here is derived from an EMBL/GenBank/DDBJ whole genome shotgun (WGS) entry which is preliminary data.</text>
</comment>
<name>A0A2N1PQR5_9BACT</name>
<dbReference type="Gene3D" id="3.30.110.70">
    <property type="entry name" value="Hypothetical protein apc22750. Chain B"/>
    <property type="match status" value="1"/>
</dbReference>
<sequence length="150" mass="16599">MGFIIFLIALIFFYFIGSWVEDRHYNSILIREKASVSLPVLNLSKIPDMNNTLAQTWLVTGSAVISMDYFKKIAASIKGIFGGRIGVFESLLDRARREAILRMKDNAGDCDMILNIRLETCSIGKSASNGNGTGCVEVLAYGTAARLRNR</sequence>
<protein>
    <submittedName>
        <fullName evidence="2">Uncharacterized protein</fullName>
    </submittedName>
</protein>
<reference evidence="2 3" key="1">
    <citation type="journal article" date="2017" name="ISME J.">
        <title>Potential for microbial H2 and metal transformations associated with novel bacteria and archaea in deep terrestrial subsurface sediments.</title>
        <authorList>
            <person name="Hernsdorf A.W."/>
            <person name="Amano Y."/>
            <person name="Miyakawa K."/>
            <person name="Ise K."/>
            <person name="Suzuki Y."/>
            <person name="Anantharaman K."/>
            <person name="Probst A."/>
            <person name="Burstein D."/>
            <person name="Thomas B.C."/>
            <person name="Banfield J.F."/>
        </authorList>
    </citation>
    <scope>NUCLEOTIDE SEQUENCE [LARGE SCALE GENOMIC DNA]</scope>
    <source>
        <strain evidence="2">HGW-Wallbacteria-1</strain>
    </source>
</reference>
<gene>
    <name evidence="2" type="ORF">CVV64_07340</name>
</gene>
<comment type="similarity">
    <text evidence="1">Belongs to the UPF0145 family.</text>
</comment>
<dbReference type="PANTHER" id="PTHR34068">
    <property type="entry name" value="UPF0145 PROTEIN YBJQ"/>
    <property type="match status" value="1"/>
</dbReference>
<organism evidence="2 3">
    <name type="scientific">Candidatus Wallbacteria bacterium HGW-Wallbacteria-1</name>
    <dbReference type="NCBI Taxonomy" id="2013854"/>
    <lineage>
        <taxon>Bacteria</taxon>
        <taxon>Candidatus Walliibacteriota</taxon>
    </lineage>
</organism>
<dbReference type="SUPFAM" id="SSF117782">
    <property type="entry name" value="YbjQ-like"/>
    <property type="match status" value="1"/>
</dbReference>
<evidence type="ECO:0000313" key="2">
    <source>
        <dbReference type="EMBL" id="PKK90688.1"/>
    </source>
</evidence>
<dbReference type="InterPro" id="IPR035439">
    <property type="entry name" value="UPF0145_dom_sf"/>
</dbReference>
<proteinExistence type="inferred from homology"/>
<dbReference type="AlphaFoldDB" id="A0A2N1PQR5"/>
<accession>A0A2N1PQR5</accession>
<dbReference type="EMBL" id="PGXC01000004">
    <property type="protein sequence ID" value="PKK90688.1"/>
    <property type="molecule type" value="Genomic_DNA"/>
</dbReference>
<evidence type="ECO:0000256" key="1">
    <source>
        <dbReference type="ARBA" id="ARBA00010751"/>
    </source>
</evidence>
<dbReference type="Pfam" id="PF01906">
    <property type="entry name" value="YbjQ_1"/>
    <property type="match status" value="1"/>
</dbReference>
<dbReference type="Proteomes" id="UP000233256">
    <property type="component" value="Unassembled WGS sequence"/>
</dbReference>